<comment type="caution">
    <text evidence="2">The sequence shown here is derived from an EMBL/GenBank/DDBJ whole genome shotgun (WGS) entry which is preliminary data.</text>
</comment>
<keyword evidence="3" id="KW-1185">Reference proteome</keyword>
<feature type="compositionally biased region" description="Basic residues" evidence="1">
    <location>
        <begin position="234"/>
        <end position="243"/>
    </location>
</feature>
<evidence type="ECO:0000313" key="2">
    <source>
        <dbReference type="EMBL" id="KAI7838247.1"/>
    </source>
</evidence>
<name>A0AAD5DHQ1_9CHLO</name>
<feature type="region of interest" description="Disordered" evidence="1">
    <location>
        <begin position="223"/>
        <end position="243"/>
    </location>
</feature>
<dbReference type="Proteomes" id="UP001205105">
    <property type="component" value="Unassembled WGS sequence"/>
</dbReference>
<protein>
    <submittedName>
        <fullName evidence="2">Uncharacterized protein</fullName>
    </submittedName>
</protein>
<proteinExistence type="predicted"/>
<gene>
    <name evidence="2" type="ORF">COHA_007992</name>
</gene>
<accession>A0AAD5DHQ1</accession>
<evidence type="ECO:0000313" key="3">
    <source>
        <dbReference type="Proteomes" id="UP001205105"/>
    </source>
</evidence>
<dbReference type="EMBL" id="JADXDR010000132">
    <property type="protein sequence ID" value="KAI7838247.1"/>
    <property type="molecule type" value="Genomic_DNA"/>
</dbReference>
<evidence type="ECO:0000256" key="1">
    <source>
        <dbReference type="SAM" id="MobiDB-lite"/>
    </source>
</evidence>
<dbReference type="AlphaFoldDB" id="A0AAD5DHQ1"/>
<sequence>MSPLVQSALLSLECDGSHPPPVCLPSEGSAAGGEAEPTAGLECTLAQLLALHLRAGYQQATESSILACLWTLEALNSAWRSSATVCLGSYVKLLAAFSPELVRNLTRDWPATFAKLKAGLVAAQGELLRRLDWRLMLSVHSELRPCHAWLFGGELSLASVCCTVRQQAAALRAAAASPPEVHSSCHPAAAAVSRAAAGPAATQAERCDSCTCHERLSPCKGEVVESGAEQPPPAKRRRTAAAC</sequence>
<organism evidence="2 3">
    <name type="scientific">Chlorella ohadii</name>
    <dbReference type="NCBI Taxonomy" id="2649997"/>
    <lineage>
        <taxon>Eukaryota</taxon>
        <taxon>Viridiplantae</taxon>
        <taxon>Chlorophyta</taxon>
        <taxon>core chlorophytes</taxon>
        <taxon>Trebouxiophyceae</taxon>
        <taxon>Chlorellales</taxon>
        <taxon>Chlorellaceae</taxon>
        <taxon>Chlorella clade</taxon>
        <taxon>Chlorella</taxon>
    </lineage>
</organism>
<reference evidence="2" key="1">
    <citation type="submission" date="2020-11" db="EMBL/GenBank/DDBJ databases">
        <title>Chlorella ohadii genome sequencing and assembly.</title>
        <authorList>
            <person name="Murik O."/>
            <person name="Treves H."/>
            <person name="Kedem I."/>
            <person name="Shotland Y."/>
            <person name="Kaplan A."/>
        </authorList>
    </citation>
    <scope>NUCLEOTIDE SEQUENCE</scope>
    <source>
        <strain evidence="2">1</strain>
    </source>
</reference>